<dbReference type="EMBL" id="BAABIG010000097">
    <property type="protein sequence ID" value="GAA4825939.1"/>
    <property type="molecule type" value="Genomic_DNA"/>
</dbReference>
<keyword evidence="4" id="KW-1185">Reference proteome</keyword>
<dbReference type="InterPro" id="IPR022062">
    <property type="entry name" value="DUF3618"/>
</dbReference>
<evidence type="ECO:0008006" key="5">
    <source>
        <dbReference type="Google" id="ProtNLM"/>
    </source>
</evidence>
<feature type="region of interest" description="Disordered" evidence="1">
    <location>
        <begin position="1"/>
        <end position="33"/>
    </location>
</feature>
<name>A0ABP9D9A2_9ACTN</name>
<protein>
    <recommendedName>
        <fullName evidence="5">DUF3618 domain-containing protein</fullName>
    </recommendedName>
</protein>
<keyword evidence="2" id="KW-1133">Transmembrane helix</keyword>
<evidence type="ECO:0000313" key="4">
    <source>
        <dbReference type="Proteomes" id="UP001501265"/>
    </source>
</evidence>
<keyword evidence="2" id="KW-0472">Membrane</keyword>
<evidence type="ECO:0000313" key="3">
    <source>
        <dbReference type="EMBL" id="GAA4825939.1"/>
    </source>
</evidence>
<proteinExistence type="predicted"/>
<organism evidence="3 4">
    <name type="scientific">Streptomyces ziwulingensis</name>
    <dbReference type="NCBI Taxonomy" id="1045501"/>
    <lineage>
        <taxon>Bacteria</taxon>
        <taxon>Bacillati</taxon>
        <taxon>Actinomycetota</taxon>
        <taxon>Actinomycetes</taxon>
        <taxon>Kitasatosporales</taxon>
        <taxon>Streptomycetaceae</taxon>
        <taxon>Streptomyces</taxon>
    </lineage>
</organism>
<reference evidence="4" key="1">
    <citation type="journal article" date="2019" name="Int. J. Syst. Evol. Microbiol.">
        <title>The Global Catalogue of Microorganisms (GCM) 10K type strain sequencing project: providing services to taxonomists for standard genome sequencing and annotation.</title>
        <authorList>
            <consortium name="The Broad Institute Genomics Platform"/>
            <consortium name="The Broad Institute Genome Sequencing Center for Infectious Disease"/>
            <person name="Wu L."/>
            <person name="Ma J."/>
        </authorList>
    </citation>
    <scope>NUCLEOTIDE SEQUENCE [LARGE SCALE GENOMIC DNA]</scope>
    <source>
        <strain evidence="4">JCM 18081</strain>
    </source>
</reference>
<evidence type="ECO:0000256" key="2">
    <source>
        <dbReference type="SAM" id="Phobius"/>
    </source>
</evidence>
<feature type="transmembrane region" description="Helical" evidence="2">
    <location>
        <begin position="122"/>
        <end position="142"/>
    </location>
</feature>
<keyword evidence="2" id="KW-0812">Transmembrane</keyword>
<dbReference type="RefSeq" id="WP_345624738.1">
    <property type="nucleotide sequence ID" value="NZ_BAABIG010000097.1"/>
</dbReference>
<comment type="caution">
    <text evidence="3">The sequence shown here is derived from an EMBL/GenBank/DDBJ whole genome shotgun (WGS) entry which is preliminary data.</text>
</comment>
<dbReference type="Proteomes" id="UP001501265">
    <property type="component" value="Unassembled WGS sequence"/>
</dbReference>
<evidence type="ECO:0000256" key="1">
    <source>
        <dbReference type="SAM" id="MobiDB-lite"/>
    </source>
</evidence>
<accession>A0ABP9D9A2</accession>
<gene>
    <name evidence="3" type="ORF">GCM10023220_69910</name>
</gene>
<sequence>MTEPRSGDSDTATGADGPDELRRQIERTRGRLGHTVEERADEAEVRGRAKARAADLGDRAGAMTVQLRGTAAQAGPAVQDAVGPAGRGTQDRAVRAGHAVEHRTPDPVLDAVRARREAPRPVLAAAAVAGAVAGAAVVSGVLRHRRAHR</sequence>
<dbReference type="Pfam" id="PF12277">
    <property type="entry name" value="DUF3618"/>
    <property type="match status" value="1"/>
</dbReference>
<feature type="compositionally biased region" description="Basic and acidic residues" evidence="1">
    <location>
        <begin position="19"/>
        <end position="33"/>
    </location>
</feature>